<dbReference type="EMBL" id="JBDPZD010000003">
    <property type="protein sequence ID" value="MEO3692426.1"/>
    <property type="molecule type" value="Genomic_DNA"/>
</dbReference>
<dbReference type="RefSeq" id="WP_347705244.1">
    <property type="nucleotide sequence ID" value="NZ_JBDPZD010000003.1"/>
</dbReference>
<organism evidence="1 2">
    <name type="scientific">Roseateles paludis</name>
    <dbReference type="NCBI Taxonomy" id="3145238"/>
    <lineage>
        <taxon>Bacteria</taxon>
        <taxon>Pseudomonadati</taxon>
        <taxon>Pseudomonadota</taxon>
        <taxon>Betaproteobacteria</taxon>
        <taxon>Burkholderiales</taxon>
        <taxon>Sphaerotilaceae</taxon>
        <taxon>Roseateles</taxon>
    </lineage>
</organism>
<keyword evidence="2" id="KW-1185">Reference proteome</keyword>
<evidence type="ECO:0000313" key="1">
    <source>
        <dbReference type="EMBL" id="MEO3692426.1"/>
    </source>
</evidence>
<comment type="caution">
    <text evidence="1">The sequence shown here is derived from an EMBL/GenBank/DDBJ whole genome shotgun (WGS) entry which is preliminary data.</text>
</comment>
<accession>A0ABV0G3W6</accession>
<sequence>MRIALLGIFTGAPAPLHRYAVAARLVESGELPSVSAAEQTLINRTLVNMATAGELERCGTARAPGANRPLTLYRLKDHAQASVAVCAPWALLAGALRPDDSTL</sequence>
<evidence type="ECO:0000313" key="2">
    <source>
        <dbReference type="Proteomes" id="UP001495147"/>
    </source>
</evidence>
<protein>
    <submittedName>
        <fullName evidence="1">Uncharacterized protein</fullName>
    </submittedName>
</protein>
<reference evidence="1 2" key="1">
    <citation type="submission" date="2024-05" db="EMBL/GenBank/DDBJ databases">
        <title>Roseateles sp. DJS-2-20 16S ribosomal RNA gene Genome sequencing and assembly.</title>
        <authorList>
            <person name="Woo H."/>
        </authorList>
    </citation>
    <scope>NUCLEOTIDE SEQUENCE [LARGE SCALE GENOMIC DNA]</scope>
    <source>
        <strain evidence="1 2">DJS-2-20</strain>
    </source>
</reference>
<gene>
    <name evidence="1" type="ORF">ABDJ85_13180</name>
</gene>
<proteinExistence type="predicted"/>
<dbReference type="Proteomes" id="UP001495147">
    <property type="component" value="Unassembled WGS sequence"/>
</dbReference>
<name>A0ABV0G3W6_9BURK</name>